<evidence type="ECO:0000256" key="7">
    <source>
        <dbReference type="SAM" id="MobiDB-lite"/>
    </source>
</evidence>
<reference evidence="8" key="1">
    <citation type="submission" date="2024-04" db="EMBL/GenBank/DDBJ databases">
        <title>Complete genome sequences of human anelloviruses identified from the female genital tract representing three novel genera.</title>
        <authorList>
            <person name="Holland S.C."/>
            <person name="Do E.D."/>
            <person name="Kaelin E.A."/>
            <person name="Mitchell C."/>
            <person name="Soria J."/>
            <person name="La Rosa A."/>
            <person name="Ticona E."/>
            <person name="Coombs R.W."/>
            <person name="Frenkel L.M."/>
            <person name="Bull M.E."/>
            <person name="Lim E.S."/>
        </authorList>
    </citation>
    <scope>NUCLEOTIDE SEQUENCE</scope>
    <source>
        <strain evidence="8">ASU82836</strain>
    </source>
</reference>
<evidence type="ECO:0000256" key="5">
    <source>
        <dbReference type="ARBA" id="ARBA00022844"/>
    </source>
</evidence>
<evidence type="ECO:0000256" key="6">
    <source>
        <dbReference type="RuleBase" id="RU361230"/>
    </source>
</evidence>
<comment type="function">
    <text evidence="6">Self-assembles to form an icosahedral capsid.</text>
</comment>
<dbReference type="EMBL" id="PP728782">
    <property type="protein sequence ID" value="XBC19362.1"/>
    <property type="molecule type" value="Genomic_DNA"/>
</dbReference>
<name>A0AAU7B8S2_9VIRU</name>
<proteinExistence type="inferred from homology"/>
<comment type="similarity">
    <text evidence="2 6">Belongs to the anelloviridae capsid protein family.</text>
</comment>
<organism evidence="8">
    <name type="scientific">Memtorquevirus hominid14</name>
    <dbReference type="NCBI Taxonomy" id="3160828"/>
    <lineage>
        <taxon>Viruses</taxon>
        <taxon>Monodnaviria</taxon>
        <taxon>Shotokuvirae</taxon>
        <taxon>Commensaviricota</taxon>
        <taxon>Cardeaviricetes</taxon>
        <taxon>Sanitavirales</taxon>
        <taxon>Anelloviridae</taxon>
        <taxon>Memtorquevirus</taxon>
    </lineage>
</organism>
<evidence type="ECO:0000256" key="4">
    <source>
        <dbReference type="ARBA" id="ARBA00022561"/>
    </source>
</evidence>
<keyword evidence="3 6" id="KW-1140">T=1 icosahedral capsid protein</keyword>
<evidence type="ECO:0000313" key="8">
    <source>
        <dbReference type="EMBL" id="XBC19362.1"/>
    </source>
</evidence>
<protein>
    <recommendedName>
        <fullName evidence="6">Capsid protein</fullName>
    </recommendedName>
</protein>
<comment type="subcellular location">
    <subcellularLocation>
        <location evidence="1 6">Virion</location>
    </subcellularLocation>
</comment>
<feature type="region of interest" description="Disordered" evidence="7">
    <location>
        <begin position="565"/>
        <end position="622"/>
    </location>
</feature>
<feature type="region of interest" description="Disordered" evidence="7">
    <location>
        <begin position="511"/>
        <end position="531"/>
    </location>
</feature>
<sequence length="663" mass="77863">MPYRYRRYRKYYPWRRRRTRYFRPYRYRRPRRIIRRRFRRKFYRRRVRKRKTLSLKIWQPPYIRKCKIKGQLQAIICGQGRQQFNYIQHRDDIVPAKMAGGGSFAVFVFNLTFLWQEHQLWKNIWTSSNLNYDLCRYTGLTLKVYRPPTVDVICMISRNYPMLINSGTFPSTHPQRQLMAPKKYIILSQQNSKRGKLYKKIKIKPPHLLTNRWFMTKDFANTNLCMIHLCTADLNRPYCSLSGDNNCTGFNALNTDIFHNVSWQHTITTFQPQQGKKLIGQGPDKKWHTLNPQAPYGLDNMFYSGYLLGKNKVRLVETSYTVPTTAQEDITQGTDYTGKMYVYCRYNPTPDEGDENLAYLLTMFRQDGLQPSSTEAFSLKGLPLWLLLYGYFDWMKKLHQNYKIFSDYVLILQTPYIVTIPPLTYKGEGQTTTKYPPIIPLGASFLLGRGLFDTDPTDLEQKSWYPKVSNQSSASNSIVTTGPFIPKPNKEFSWCVHVDYTAYFKWGGSHHPSQEVQDPKAKPSYPIPNQQLKGLQIADPRKIRELHPWEWRRDQLTNKALKRMLEDTEASTDSESFTETPKKKKKTASDPKPYDANLSNIQSSSSSGTSSSETSEEEEEAILQQQLINQRKKQRRLKRFLFHSLKKLQTKQRMLSILTGPTE</sequence>
<feature type="compositionally biased region" description="Low complexity" evidence="7">
    <location>
        <begin position="603"/>
        <end position="613"/>
    </location>
</feature>
<dbReference type="GO" id="GO:0039615">
    <property type="term" value="C:T=1 icosahedral viral capsid"/>
    <property type="evidence" value="ECO:0007669"/>
    <property type="project" value="UniProtKB-UniRule"/>
</dbReference>
<evidence type="ECO:0000256" key="1">
    <source>
        <dbReference type="ARBA" id="ARBA00004328"/>
    </source>
</evidence>
<evidence type="ECO:0000256" key="2">
    <source>
        <dbReference type="ARBA" id="ARBA00006131"/>
    </source>
</evidence>
<dbReference type="InterPro" id="IPR004219">
    <property type="entry name" value="TTvirus_Unk"/>
</dbReference>
<keyword evidence="4 6" id="KW-0167">Capsid protein</keyword>
<dbReference type="Pfam" id="PF02956">
    <property type="entry name" value="TT_ORF1"/>
    <property type="match status" value="1"/>
</dbReference>
<keyword evidence="5 6" id="KW-0946">Virion</keyword>
<accession>A0AAU7B8S2</accession>
<evidence type="ECO:0000256" key="3">
    <source>
        <dbReference type="ARBA" id="ARBA00022431"/>
    </source>
</evidence>